<dbReference type="InterPro" id="IPR003156">
    <property type="entry name" value="DHHA1_dom"/>
</dbReference>
<dbReference type="RefSeq" id="WP_191141804.1">
    <property type="nucleotide sequence ID" value="NZ_JACXAH010000008.1"/>
</dbReference>
<dbReference type="PROSITE" id="PS50887">
    <property type="entry name" value="GGDEF"/>
    <property type="match status" value="1"/>
</dbReference>
<comment type="similarity">
    <text evidence="6">Belongs to the GdpP/PdeA phosphodiesterase family.</text>
</comment>
<keyword evidence="5 6" id="KW-0472">Membrane</keyword>
<feature type="domain" description="GGDEF" evidence="8">
    <location>
        <begin position="173"/>
        <end position="301"/>
    </location>
</feature>
<dbReference type="Pfam" id="PF01368">
    <property type="entry name" value="DHH"/>
    <property type="match status" value="1"/>
</dbReference>
<protein>
    <recommendedName>
        <fullName evidence="6">Cyclic-di-AMP phosphodiesterase</fullName>
        <ecNumber evidence="6">3.1.4.-</ecNumber>
    </recommendedName>
</protein>
<feature type="binding site" evidence="7">
    <location>
        <position position="344"/>
    </location>
    <ligand>
        <name>Mn(2+)</name>
        <dbReference type="ChEBI" id="CHEBI:29035"/>
        <label>1</label>
    </ligand>
</feature>
<evidence type="ECO:0000256" key="2">
    <source>
        <dbReference type="ARBA" id="ARBA00022475"/>
    </source>
</evidence>
<dbReference type="GO" id="GO:0046872">
    <property type="term" value="F:metal ion binding"/>
    <property type="evidence" value="ECO:0007669"/>
    <property type="project" value="UniProtKB-KW"/>
</dbReference>
<accession>A0A926N6F3</accession>
<dbReference type="Proteomes" id="UP000661691">
    <property type="component" value="Unassembled WGS sequence"/>
</dbReference>
<dbReference type="InterPro" id="IPR051319">
    <property type="entry name" value="Oligoribo/pAp-PDE_c-di-AMP_PDE"/>
</dbReference>
<keyword evidence="3" id="KW-0812">Transmembrane</keyword>
<keyword evidence="4" id="KW-1133">Transmembrane helix</keyword>
<evidence type="ECO:0000256" key="4">
    <source>
        <dbReference type="ARBA" id="ARBA00022989"/>
    </source>
</evidence>
<dbReference type="InterPro" id="IPR049553">
    <property type="entry name" value="GdpP-like_PAS"/>
</dbReference>
<dbReference type="Pfam" id="PF24898">
    <property type="entry name" value="GGDEF_GdpP"/>
    <property type="match status" value="1"/>
</dbReference>
<keyword evidence="10" id="KW-1185">Reference proteome</keyword>
<dbReference type="InterPro" id="IPR001667">
    <property type="entry name" value="DDH_dom"/>
</dbReference>
<dbReference type="GO" id="GO:0003676">
    <property type="term" value="F:nucleic acid binding"/>
    <property type="evidence" value="ECO:0007669"/>
    <property type="project" value="UniProtKB-UniRule"/>
</dbReference>
<feature type="binding site" evidence="7">
    <location>
        <position position="350"/>
    </location>
    <ligand>
        <name>Mn(2+)</name>
        <dbReference type="ChEBI" id="CHEBI:29035"/>
        <label>2</label>
    </ligand>
</feature>
<dbReference type="FunFam" id="3.90.1640.10:FF:000002">
    <property type="entry name" value="Cyclic-di-AMP phosphodiesterase"/>
    <property type="match status" value="1"/>
</dbReference>
<feature type="binding site" evidence="7">
    <location>
        <position position="497"/>
    </location>
    <ligand>
        <name>Mn(2+)</name>
        <dbReference type="ChEBI" id="CHEBI:29035"/>
        <label>2</label>
    </ligand>
</feature>
<keyword evidence="7" id="KW-0479">Metal-binding</keyword>
<sequence length="656" mass="74400">MPKFIIKRWHGYHMVFAMSFCLTLVAILSIYHWFLGLMGLLIFLGLAFMLYRAELSFRSEFASYIETLGKQITNAGQIARDELPIGMILHDSDGKIEWHNAYVSKIKAGSRLIGVDMNECFPELKEVHFDSDSPIKIVIQDRVYEVLHQKYERLYFFRDITRLHQVTEKYHSERVVIGYLHMDNYDDAGQGLSDQESTQLLSDVAHIISKWSEEYQITIKRIETDKMFLVCNYRSLEKMIASRFDILDQVREMTRGYTIPITLSLGLASNGENMIERSQYAQAALDIALARGGDQAAVQMEEKIDFFGGKTNAIEKRTRVRARVISHAMSNLIRDCRQVIVMGHKRPDMDALGAAIGVVKFSLINQCEGFIVLDDENTSIQRLMDLVKQHDYLGDHIITPERALQMIDDKDTLLILVDTHKPSLAIEPKLLERAHKVIVIDHHRRGQEFVKDPVLVYLEPYASSTSELVTELFQYRDQRLVMDTLEATSLLAGIVVDTKNFAFRSGSRTFEAASFLRRHGADLMMVQSLLKEDLNQYVKRAEIIKNTQLLYNEYAIALGDEQEVYDQLIIAQAADALLGMQGVSASFVIGRRNDGLISISARSQGELNVQFLMEKLGGGGHLTNAACQLKLSSLAEAKTQLVQVIKEIESIGGIET</sequence>
<proteinExistence type="inferred from homology"/>
<gene>
    <name evidence="9" type="ORF">IC620_06435</name>
</gene>
<evidence type="ECO:0000256" key="3">
    <source>
        <dbReference type="ARBA" id="ARBA00022692"/>
    </source>
</evidence>
<dbReference type="SUPFAM" id="SSF55073">
    <property type="entry name" value="Nucleotide cyclase"/>
    <property type="match status" value="1"/>
</dbReference>
<evidence type="ECO:0000313" key="9">
    <source>
        <dbReference type="EMBL" id="MBD1371996.1"/>
    </source>
</evidence>
<evidence type="ECO:0000256" key="7">
    <source>
        <dbReference type="PIRSR" id="PIRSR026583-50"/>
    </source>
</evidence>
<dbReference type="Pfam" id="PF21370">
    <property type="entry name" value="PAS_GdpP"/>
    <property type="match status" value="1"/>
</dbReference>
<dbReference type="PIRSF" id="PIRSF026583">
    <property type="entry name" value="YybT"/>
    <property type="match status" value="1"/>
</dbReference>
<dbReference type="GO" id="GO:0016787">
    <property type="term" value="F:hydrolase activity"/>
    <property type="evidence" value="ECO:0007669"/>
    <property type="project" value="UniProtKB-UniRule"/>
</dbReference>
<evidence type="ECO:0000256" key="1">
    <source>
        <dbReference type="ARBA" id="ARBA00004651"/>
    </source>
</evidence>
<dbReference type="Gene3D" id="3.90.1640.10">
    <property type="entry name" value="inorganic pyrophosphatase (n-terminal core)"/>
    <property type="match status" value="1"/>
</dbReference>
<evidence type="ECO:0000256" key="6">
    <source>
        <dbReference type="PIRNR" id="PIRNR026583"/>
    </source>
</evidence>
<comment type="catalytic activity">
    <reaction evidence="6">
        <text>3',3'-c-di-AMP + H2O = 5'-O-phosphonoadenylyl-(3'-&gt;5')-adenosine + H(+)</text>
        <dbReference type="Rhea" id="RHEA:54420"/>
        <dbReference type="ChEBI" id="CHEBI:15377"/>
        <dbReference type="ChEBI" id="CHEBI:15378"/>
        <dbReference type="ChEBI" id="CHEBI:71500"/>
        <dbReference type="ChEBI" id="CHEBI:138171"/>
    </reaction>
</comment>
<dbReference type="EC" id="3.1.4.-" evidence="6"/>
<dbReference type="GO" id="GO:0005886">
    <property type="term" value="C:plasma membrane"/>
    <property type="evidence" value="ECO:0007669"/>
    <property type="project" value="UniProtKB-SubCell"/>
</dbReference>
<comment type="subcellular location">
    <subcellularLocation>
        <location evidence="1">Cell membrane</location>
        <topology evidence="1">Multi-pass membrane protein</topology>
    </subcellularLocation>
</comment>
<feature type="binding site" evidence="7">
    <location>
        <position position="348"/>
    </location>
    <ligand>
        <name>Mn(2+)</name>
        <dbReference type="ChEBI" id="CHEBI:29035"/>
        <label>1</label>
    </ligand>
</feature>
<keyword evidence="6" id="KW-0378">Hydrolase</keyword>
<dbReference type="PANTHER" id="PTHR47618">
    <property type="entry name" value="BIFUNCTIONAL OLIGORIBONUCLEASE AND PAP PHOSPHATASE NRNA"/>
    <property type="match status" value="1"/>
</dbReference>
<dbReference type="AlphaFoldDB" id="A0A926N6F3"/>
<dbReference type="InterPro" id="IPR038763">
    <property type="entry name" value="DHH_sf"/>
</dbReference>
<comment type="function">
    <text evidence="6">Has phosphodiesterase (PDE) activity against cyclic-di-AMP (c-di-AMP).</text>
</comment>
<comment type="cofactor">
    <cofactor evidence="7">
        <name>Mn(2+)</name>
        <dbReference type="ChEBI" id="CHEBI:29035"/>
    </cofactor>
    <text evidence="7">For phosphodiesterase activity, probably binds 2 Mn(2+) per subunit.</text>
</comment>
<dbReference type="Gene3D" id="3.30.450.20">
    <property type="entry name" value="PAS domain"/>
    <property type="match status" value="1"/>
</dbReference>
<dbReference type="EMBL" id="JACXAH010000008">
    <property type="protein sequence ID" value="MBD1371996.1"/>
    <property type="molecule type" value="Genomic_DNA"/>
</dbReference>
<evidence type="ECO:0000313" key="10">
    <source>
        <dbReference type="Proteomes" id="UP000661691"/>
    </source>
</evidence>
<comment type="caution">
    <text evidence="9">The sequence shown here is derived from an EMBL/GenBank/DDBJ whole genome shotgun (WGS) entry which is preliminary data.</text>
</comment>
<evidence type="ECO:0000256" key="5">
    <source>
        <dbReference type="ARBA" id="ARBA00023136"/>
    </source>
</evidence>
<keyword evidence="7" id="KW-0464">Manganese</keyword>
<dbReference type="SMART" id="SM00267">
    <property type="entry name" value="GGDEF"/>
    <property type="match status" value="1"/>
</dbReference>
<reference evidence="9" key="1">
    <citation type="submission" date="2020-09" db="EMBL/GenBank/DDBJ databases">
        <title>A novel bacterium of genus Hazenella, isolated from South China Sea.</title>
        <authorList>
            <person name="Huang H."/>
            <person name="Mo K."/>
            <person name="Hu Y."/>
        </authorList>
    </citation>
    <scope>NUCLEOTIDE SEQUENCE</scope>
    <source>
        <strain evidence="9">IB182357</strain>
    </source>
</reference>
<feature type="binding site" evidence="7">
    <location>
        <position position="418"/>
    </location>
    <ligand>
        <name>Mn(2+)</name>
        <dbReference type="ChEBI" id="CHEBI:29035"/>
        <label>2</label>
    </ligand>
</feature>
<dbReference type="InterPro" id="IPR029787">
    <property type="entry name" value="Nucleotide_cyclase"/>
</dbReference>
<name>A0A926N6F3_9BACL</name>
<feature type="binding site" evidence="7">
    <location>
        <position position="442"/>
    </location>
    <ligand>
        <name>Mn(2+)</name>
        <dbReference type="ChEBI" id="CHEBI:29035"/>
        <label>2</label>
    </ligand>
</feature>
<dbReference type="Pfam" id="PF02272">
    <property type="entry name" value="DHHA1"/>
    <property type="match status" value="1"/>
</dbReference>
<dbReference type="InterPro" id="IPR000160">
    <property type="entry name" value="GGDEF_dom"/>
</dbReference>
<evidence type="ECO:0000259" key="8">
    <source>
        <dbReference type="PROSITE" id="PS50887"/>
    </source>
</evidence>
<dbReference type="Gene3D" id="3.10.310.30">
    <property type="match status" value="1"/>
</dbReference>
<dbReference type="PANTHER" id="PTHR47618:SF2">
    <property type="entry name" value="CYCLIC-DI-AMP PHOSPHODIESTERASE GDPP"/>
    <property type="match status" value="1"/>
</dbReference>
<dbReference type="InterPro" id="IPR014528">
    <property type="entry name" value="GdpP/PdeA"/>
</dbReference>
<keyword evidence="2 6" id="KW-1003">Cell membrane</keyword>
<organism evidence="9 10">
    <name type="scientific">Polycladospora coralii</name>
    <dbReference type="NCBI Taxonomy" id="2771432"/>
    <lineage>
        <taxon>Bacteria</taxon>
        <taxon>Bacillati</taxon>
        <taxon>Bacillota</taxon>
        <taxon>Bacilli</taxon>
        <taxon>Bacillales</taxon>
        <taxon>Thermoactinomycetaceae</taxon>
        <taxon>Polycladospora</taxon>
    </lineage>
</organism>
<dbReference type="SUPFAM" id="SSF64182">
    <property type="entry name" value="DHH phosphoesterases"/>
    <property type="match status" value="1"/>
</dbReference>
<feature type="binding site" evidence="7">
    <location>
        <position position="418"/>
    </location>
    <ligand>
        <name>Mn(2+)</name>
        <dbReference type="ChEBI" id="CHEBI:29035"/>
        <label>1</label>
    </ligand>
</feature>